<comment type="caution">
    <text evidence="4">The sequence shown here is derived from an EMBL/GenBank/DDBJ whole genome shotgun (WGS) entry which is preliminary data.</text>
</comment>
<evidence type="ECO:0000313" key="4">
    <source>
        <dbReference type="EMBL" id="MBB6671184.1"/>
    </source>
</evidence>
<dbReference type="InterPro" id="IPR036452">
    <property type="entry name" value="Ribo_hydro-like"/>
</dbReference>
<evidence type="ECO:0000256" key="2">
    <source>
        <dbReference type="ARBA" id="ARBA00023295"/>
    </source>
</evidence>
<dbReference type="InterPro" id="IPR001910">
    <property type="entry name" value="Inosine/uridine_hydrolase_dom"/>
</dbReference>
<name>A0A7X0VG18_9BACL</name>
<reference evidence="4 5" key="1">
    <citation type="submission" date="2020-08" db="EMBL/GenBank/DDBJ databases">
        <title>Cohnella phylogeny.</title>
        <authorList>
            <person name="Dunlap C."/>
        </authorList>
    </citation>
    <scope>NUCLEOTIDE SEQUENCE [LARGE SCALE GENOMIC DNA]</scope>
    <source>
        <strain evidence="4 5">DSM 28246</strain>
    </source>
</reference>
<keyword evidence="5" id="KW-1185">Reference proteome</keyword>
<accession>A0A7X0VG18</accession>
<dbReference type="Pfam" id="PF01156">
    <property type="entry name" value="IU_nuc_hydro"/>
    <property type="match status" value="1"/>
</dbReference>
<evidence type="ECO:0000313" key="5">
    <source>
        <dbReference type="Proteomes" id="UP000547209"/>
    </source>
</evidence>
<dbReference type="PANTHER" id="PTHR12304:SF4">
    <property type="entry name" value="URIDINE NUCLEOSIDASE"/>
    <property type="match status" value="1"/>
</dbReference>
<dbReference type="RefSeq" id="WP_185142670.1">
    <property type="nucleotide sequence ID" value="NZ_JACJVP010000018.1"/>
</dbReference>
<dbReference type="Gene3D" id="3.90.245.10">
    <property type="entry name" value="Ribonucleoside hydrolase-like"/>
    <property type="match status" value="1"/>
</dbReference>
<organism evidence="4 5">
    <name type="scientific">Cohnella nanjingensis</name>
    <dbReference type="NCBI Taxonomy" id="1387779"/>
    <lineage>
        <taxon>Bacteria</taxon>
        <taxon>Bacillati</taxon>
        <taxon>Bacillota</taxon>
        <taxon>Bacilli</taxon>
        <taxon>Bacillales</taxon>
        <taxon>Paenibacillaceae</taxon>
        <taxon>Cohnella</taxon>
    </lineage>
</organism>
<feature type="domain" description="Inosine/uridine-preferring nucleoside hydrolase" evidence="3">
    <location>
        <begin position="7"/>
        <end position="307"/>
    </location>
</feature>
<evidence type="ECO:0000259" key="3">
    <source>
        <dbReference type="Pfam" id="PF01156"/>
    </source>
</evidence>
<keyword evidence="2" id="KW-0326">Glycosidase</keyword>
<dbReference type="AlphaFoldDB" id="A0A7X0VG18"/>
<sequence>MNPIQKIIIDADTGIDDALAILYALKSPRLRVEGITTVFGNIDVAQATDNTLRIIQLAGAPYEVPVAPGADKPLKRKLEGFSTNVHGANGIGDAVLPPATQQPLAEKADDFIVRKAGELGGELVLVTLGRLTNVAHALAKDPALAGKIKHVYVMGGTVHAPGNVTPVAEANIWGDPEAADLVFASGLPITMVGLDVTMKTNINRQHLDFLQRTCREENRAIVDFICASLPFYFEFYRGSNYFIDSAPMHDPLTVLVAEEPGIVVNQTMHVKVECESALCAGMTVADLRRNPIVGAPIQVSVDVDAERAVGKMLAAFI</sequence>
<dbReference type="GO" id="GO:0006152">
    <property type="term" value="P:purine nucleoside catabolic process"/>
    <property type="evidence" value="ECO:0007669"/>
    <property type="project" value="TreeGrafter"/>
</dbReference>
<dbReference type="GO" id="GO:0005829">
    <property type="term" value="C:cytosol"/>
    <property type="evidence" value="ECO:0007669"/>
    <property type="project" value="TreeGrafter"/>
</dbReference>
<dbReference type="SUPFAM" id="SSF53590">
    <property type="entry name" value="Nucleoside hydrolase"/>
    <property type="match status" value="1"/>
</dbReference>
<dbReference type="EMBL" id="JACJVP010000018">
    <property type="protein sequence ID" value="MBB6671184.1"/>
    <property type="molecule type" value="Genomic_DNA"/>
</dbReference>
<dbReference type="GO" id="GO:0008477">
    <property type="term" value="F:purine nucleosidase activity"/>
    <property type="evidence" value="ECO:0007669"/>
    <property type="project" value="TreeGrafter"/>
</dbReference>
<dbReference type="CDD" id="cd02650">
    <property type="entry name" value="nuc_hydro_CaPnhB"/>
    <property type="match status" value="1"/>
</dbReference>
<keyword evidence="1 4" id="KW-0378">Hydrolase</keyword>
<evidence type="ECO:0000256" key="1">
    <source>
        <dbReference type="ARBA" id="ARBA00022801"/>
    </source>
</evidence>
<dbReference type="PANTHER" id="PTHR12304">
    <property type="entry name" value="INOSINE-URIDINE PREFERRING NUCLEOSIDE HYDROLASE"/>
    <property type="match status" value="1"/>
</dbReference>
<proteinExistence type="predicted"/>
<protein>
    <submittedName>
        <fullName evidence="4">Nucleoside hydrolase</fullName>
    </submittedName>
</protein>
<gene>
    <name evidence="4" type="ORF">H7C19_10835</name>
</gene>
<dbReference type="Proteomes" id="UP000547209">
    <property type="component" value="Unassembled WGS sequence"/>
</dbReference>
<dbReference type="InterPro" id="IPR023186">
    <property type="entry name" value="IUNH"/>
</dbReference>